<feature type="region of interest" description="Disordered" evidence="2">
    <location>
        <begin position="201"/>
        <end position="229"/>
    </location>
</feature>
<dbReference type="InterPro" id="IPR052534">
    <property type="entry name" value="Extracell_DNA_Util/SecSys_Comp"/>
</dbReference>
<feature type="transmembrane region" description="Helical" evidence="3">
    <location>
        <begin position="27"/>
        <end position="51"/>
    </location>
</feature>
<dbReference type="GO" id="GO:0043107">
    <property type="term" value="P:type IV pilus-dependent motility"/>
    <property type="evidence" value="ECO:0007669"/>
    <property type="project" value="TreeGrafter"/>
</dbReference>
<dbReference type="AlphaFoldDB" id="A0A1A9RDY2"/>
<evidence type="ECO:0000313" key="4">
    <source>
        <dbReference type="EMBL" id="OAM15966.1"/>
    </source>
</evidence>
<dbReference type="InterPro" id="IPR007813">
    <property type="entry name" value="PilN"/>
</dbReference>
<protein>
    <submittedName>
        <fullName evidence="4">Pilus assembly protein PilP</fullName>
    </submittedName>
</protein>
<dbReference type="Proteomes" id="UP000078003">
    <property type="component" value="Unassembled WGS sequence"/>
</dbReference>
<keyword evidence="1" id="KW-0175">Coiled coil</keyword>
<dbReference type="RefSeq" id="WP_023886839.1">
    <property type="nucleotide sequence ID" value="NZ_LXSF01000009.1"/>
</dbReference>
<dbReference type="PANTHER" id="PTHR40278">
    <property type="entry name" value="DNA UTILIZATION PROTEIN HOFN"/>
    <property type="match status" value="1"/>
</dbReference>
<evidence type="ECO:0000256" key="2">
    <source>
        <dbReference type="SAM" id="MobiDB-lite"/>
    </source>
</evidence>
<feature type="compositionally biased region" description="Low complexity" evidence="2">
    <location>
        <begin position="207"/>
        <end position="229"/>
    </location>
</feature>
<keyword evidence="3" id="KW-1133">Transmembrane helix</keyword>
<accession>A0A1A9RDY2</accession>
<evidence type="ECO:0000256" key="3">
    <source>
        <dbReference type="SAM" id="Phobius"/>
    </source>
</evidence>
<dbReference type="Pfam" id="PF05137">
    <property type="entry name" value="PilN"/>
    <property type="match status" value="1"/>
</dbReference>
<dbReference type="EMBL" id="LXSF01000009">
    <property type="protein sequence ID" value="OAM15966.1"/>
    <property type="molecule type" value="Genomic_DNA"/>
</dbReference>
<keyword evidence="3" id="KW-0472">Membrane</keyword>
<reference evidence="5" key="1">
    <citation type="submission" date="2016-05" db="EMBL/GenBank/DDBJ databases">
        <title>Draft genome of Corynebacterium afermentans subsp. afermentans LCDC 88199T.</title>
        <authorList>
            <person name="Bernier A.-M."/>
            <person name="Bernard K."/>
        </authorList>
    </citation>
    <scope>NUCLEOTIDE SEQUENCE [LARGE SCALE GENOMIC DNA]</scope>
    <source>
        <strain evidence="5">NML01-0328</strain>
    </source>
</reference>
<organism evidence="4 5">
    <name type="scientific">Eikenella corrodens</name>
    <dbReference type="NCBI Taxonomy" id="539"/>
    <lineage>
        <taxon>Bacteria</taxon>
        <taxon>Pseudomonadati</taxon>
        <taxon>Pseudomonadota</taxon>
        <taxon>Betaproteobacteria</taxon>
        <taxon>Neisseriales</taxon>
        <taxon>Neisseriaceae</taxon>
        <taxon>Eikenella</taxon>
    </lineage>
</organism>
<feature type="coiled-coil region" evidence="1">
    <location>
        <begin position="67"/>
        <end position="111"/>
    </location>
</feature>
<gene>
    <name evidence="4" type="ORF">A7P85_07985</name>
</gene>
<sequence length="229" mass="24601">MIPLIQLNMLPYREEQDKQKKAQFTRLMVFSGLVGVGLLVLTYVSLSGMILNQESRNQQLTDGIAQLDIQIKEVETLEAEKRDFLARKAKVEELENKRFEAARMIDSLNTVAPEGVYLTGIKAKDVSTYTLSGKATSDSKIADFMRVIPSTNVFGQPSLDSINKVESVQEFELTVAVSASAPMNSDSANIAPVVMPSESASATGNISASVPNTPVAPASSATATSSPAN</sequence>
<dbReference type="GO" id="GO:0043683">
    <property type="term" value="P:type IV pilus assembly"/>
    <property type="evidence" value="ECO:0007669"/>
    <property type="project" value="TreeGrafter"/>
</dbReference>
<evidence type="ECO:0000256" key="1">
    <source>
        <dbReference type="SAM" id="Coils"/>
    </source>
</evidence>
<name>A0A1A9RDY2_EIKCO</name>
<proteinExistence type="predicted"/>
<evidence type="ECO:0000313" key="5">
    <source>
        <dbReference type="Proteomes" id="UP000078003"/>
    </source>
</evidence>
<dbReference type="PANTHER" id="PTHR40278:SF2">
    <property type="entry name" value="TYPE IV PILUS INNER MEMBRANE COMPONENT PILN"/>
    <property type="match status" value="1"/>
</dbReference>
<comment type="caution">
    <text evidence="4">The sequence shown here is derived from an EMBL/GenBank/DDBJ whole genome shotgun (WGS) entry which is preliminary data.</text>
</comment>
<keyword evidence="3" id="KW-0812">Transmembrane</keyword>